<evidence type="ECO:0000256" key="5">
    <source>
        <dbReference type="ARBA" id="ARBA00023139"/>
    </source>
</evidence>
<dbReference type="PANTHER" id="PTHR30429:SF1">
    <property type="entry name" value="D-METHIONINE-BINDING LIPOPROTEIN METQ-RELATED"/>
    <property type="match status" value="1"/>
</dbReference>
<keyword evidence="5" id="KW-0564">Palmitate</keyword>
<gene>
    <name evidence="8" type="ORF">HN018_20545</name>
</gene>
<evidence type="ECO:0000256" key="2">
    <source>
        <dbReference type="ARBA" id="ARBA00008973"/>
    </source>
</evidence>
<accession>A0A6M8HVD3</accession>
<evidence type="ECO:0000313" key="9">
    <source>
        <dbReference type="Proteomes" id="UP000500767"/>
    </source>
</evidence>
<dbReference type="PANTHER" id="PTHR30429">
    <property type="entry name" value="D-METHIONINE-BINDING LIPOPROTEIN METQ"/>
    <property type="match status" value="1"/>
</dbReference>
<keyword evidence="3 7" id="KW-0732">Signal</keyword>
<dbReference type="AlphaFoldDB" id="A0A6M8HVD3"/>
<dbReference type="InterPro" id="IPR004872">
    <property type="entry name" value="Lipoprotein_NlpA"/>
</dbReference>
<feature type="chain" id="PRO_5026672943" evidence="7">
    <location>
        <begin position="21"/>
        <end position="264"/>
    </location>
</feature>
<keyword evidence="4" id="KW-0472">Membrane</keyword>
<dbReference type="CDD" id="cd13598">
    <property type="entry name" value="PBP2_lipoprotein_IlpA_like"/>
    <property type="match status" value="1"/>
</dbReference>
<name>A0A6M8HVD3_9PROT</name>
<dbReference type="Pfam" id="PF03180">
    <property type="entry name" value="Lipoprotein_9"/>
    <property type="match status" value="1"/>
</dbReference>
<protein>
    <submittedName>
        <fullName evidence="8">MetQ/NlpA family ABC transporter substrate-binding protein</fullName>
    </submittedName>
</protein>
<dbReference type="KEGG" id="lck:HN018_20545"/>
<sequence>MHRRTLLGLAAGLAMPALHARADSAPLSLRVGIMSGPEEDIAEAARGIAAAHGLTLKLVTFEDYTLPNEALASGDIDANAFEHKPFLDSQIQARGYHIVPLGLTYVEPMGIYSKKLHRLDALADGARIAVQNDPSNQGRALNLLAAHGLIALAPGRGLLPSLADVTGSAKHLRLIELDAAQLPRALDDVAMASINTNYAVSAGLDPAAALIREPRENNPYANMIAVRAGDTNRAGMKTLLASYQSPEMAAFLASHFKGAILPSF</sequence>
<evidence type="ECO:0000256" key="3">
    <source>
        <dbReference type="ARBA" id="ARBA00022729"/>
    </source>
</evidence>
<evidence type="ECO:0000256" key="6">
    <source>
        <dbReference type="ARBA" id="ARBA00023288"/>
    </source>
</evidence>
<evidence type="ECO:0000313" key="8">
    <source>
        <dbReference type="EMBL" id="QKE92107.1"/>
    </source>
</evidence>
<keyword evidence="6" id="KW-0449">Lipoprotein</keyword>
<dbReference type="Gene3D" id="3.40.190.10">
    <property type="entry name" value="Periplasmic binding protein-like II"/>
    <property type="match status" value="2"/>
</dbReference>
<evidence type="ECO:0000256" key="4">
    <source>
        <dbReference type="ARBA" id="ARBA00023136"/>
    </source>
</evidence>
<feature type="signal peptide" evidence="7">
    <location>
        <begin position="1"/>
        <end position="20"/>
    </location>
</feature>
<comment type="subcellular location">
    <subcellularLocation>
        <location evidence="1">Membrane</location>
        <topology evidence="1">Lipid-anchor</topology>
    </subcellularLocation>
</comment>
<organism evidence="8 9">
    <name type="scientific">Lichenicola cladoniae</name>
    <dbReference type="NCBI Taxonomy" id="1484109"/>
    <lineage>
        <taxon>Bacteria</taxon>
        <taxon>Pseudomonadati</taxon>
        <taxon>Pseudomonadota</taxon>
        <taxon>Alphaproteobacteria</taxon>
        <taxon>Acetobacterales</taxon>
        <taxon>Acetobacteraceae</taxon>
        <taxon>Lichenicola</taxon>
    </lineage>
</organism>
<proteinExistence type="inferred from homology"/>
<dbReference type="Proteomes" id="UP000500767">
    <property type="component" value="Chromosome"/>
</dbReference>
<evidence type="ECO:0000256" key="7">
    <source>
        <dbReference type="SAM" id="SignalP"/>
    </source>
</evidence>
<dbReference type="RefSeq" id="WP_171833789.1">
    <property type="nucleotide sequence ID" value="NZ_CP053708.1"/>
</dbReference>
<dbReference type="GO" id="GO:0016020">
    <property type="term" value="C:membrane"/>
    <property type="evidence" value="ECO:0007669"/>
    <property type="project" value="UniProtKB-SubCell"/>
</dbReference>
<comment type="similarity">
    <text evidence="2">Belongs to the NlpA lipoprotein family.</text>
</comment>
<keyword evidence="9" id="KW-1185">Reference proteome</keyword>
<reference evidence="8 9" key="1">
    <citation type="journal article" date="2014" name="World J. Microbiol. Biotechnol.">
        <title>Biodiversity and physiological characteristics of Antarctic and Arctic lichens-associated bacteria.</title>
        <authorList>
            <person name="Lee Y.M."/>
            <person name="Kim E.H."/>
            <person name="Lee H.K."/>
            <person name="Hong S.G."/>
        </authorList>
    </citation>
    <scope>NUCLEOTIDE SEQUENCE [LARGE SCALE GENOMIC DNA]</scope>
    <source>
        <strain evidence="8 9">PAMC 26569</strain>
    </source>
</reference>
<dbReference type="NCBIfam" id="TIGR00363">
    <property type="entry name" value="MetQ/NlpA family lipoprotein"/>
    <property type="match status" value="1"/>
</dbReference>
<dbReference type="SUPFAM" id="SSF53850">
    <property type="entry name" value="Periplasmic binding protein-like II"/>
    <property type="match status" value="1"/>
</dbReference>
<evidence type="ECO:0000256" key="1">
    <source>
        <dbReference type="ARBA" id="ARBA00004635"/>
    </source>
</evidence>
<dbReference type="EMBL" id="CP053708">
    <property type="protein sequence ID" value="QKE92107.1"/>
    <property type="molecule type" value="Genomic_DNA"/>
</dbReference>
<dbReference type="PIRSF" id="PIRSF002854">
    <property type="entry name" value="MetQ"/>
    <property type="match status" value="1"/>
</dbReference>